<name>A0ABX1NMW6_9RHOO</name>
<sequence length="173" mass="19308">MNTPDHDPSRDLSFERFVDLPAEAIWAAWTQPELLMPWFCPRPWTTIACRIELRPGGEFHTVMRSPEGQEFPNSGCYLEVVPNRRLVWTNALAPGFRPVPAGAMADFFFFTGIVTMTPQDGGTLYGARVVHGTPEDCQRHAAMGFEDGWGKALDQLIEFMRTPGRNAAPSQPG</sequence>
<dbReference type="SUPFAM" id="SSF55961">
    <property type="entry name" value="Bet v1-like"/>
    <property type="match status" value="1"/>
</dbReference>
<dbReference type="Pfam" id="PF08327">
    <property type="entry name" value="AHSA1"/>
    <property type="match status" value="1"/>
</dbReference>
<feature type="domain" description="Activator of Hsp90 ATPase homologue 1/2-like C-terminal" evidence="2">
    <location>
        <begin position="19"/>
        <end position="158"/>
    </location>
</feature>
<dbReference type="InterPro" id="IPR013538">
    <property type="entry name" value="ASHA1/2-like_C"/>
</dbReference>
<dbReference type="RefSeq" id="WP_169143137.1">
    <property type="nucleotide sequence ID" value="NZ_WTVS01000088.1"/>
</dbReference>
<proteinExistence type="inferred from homology"/>
<dbReference type="EMBL" id="WTVS01000088">
    <property type="protein sequence ID" value="NMG00621.1"/>
    <property type="molecule type" value="Genomic_DNA"/>
</dbReference>
<comment type="caution">
    <text evidence="3">The sequence shown here is derived from an EMBL/GenBank/DDBJ whole genome shotgun (WGS) entry which is preliminary data.</text>
</comment>
<evidence type="ECO:0000259" key="2">
    <source>
        <dbReference type="Pfam" id="PF08327"/>
    </source>
</evidence>
<evidence type="ECO:0000313" key="4">
    <source>
        <dbReference type="Proteomes" id="UP000634522"/>
    </source>
</evidence>
<evidence type="ECO:0000313" key="3">
    <source>
        <dbReference type="EMBL" id="NMG00621.1"/>
    </source>
</evidence>
<accession>A0ABX1NMW6</accession>
<gene>
    <name evidence="3" type="ORF">GPA27_24885</name>
</gene>
<dbReference type="Gene3D" id="3.30.530.20">
    <property type="match status" value="1"/>
</dbReference>
<dbReference type="CDD" id="cd08896">
    <property type="entry name" value="SRPBCC_CalC_Aha1-like_3"/>
    <property type="match status" value="1"/>
</dbReference>
<dbReference type="InterPro" id="IPR023393">
    <property type="entry name" value="START-like_dom_sf"/>
</dbReference>
<reference evidence="3 4" key="1">
    <citation type="submission" date="2019-12" db="EMBL/GenBank/DDBJ databases">
        <title>Comparative genomics gives insights into the taxonomy of the Azoarcus-Aromatoleum group and reveals separate origins of nif in the plant-associated Azoarcus and non-plant-associated Aromatoleum sub-groups.</title>
        <authorList>
            <person name="Lafos M."/>
            <person name="Maluk M."/>
            <person name="Batista M."/>
            <person name="Junghare M."/>
            <person name="Carmona M."/>
            <person name="Faoro H."/>
            <person name="Cruz L.M."/>
            <person name="Battistoni F."/>
            <person name="De Souza E."/>
            <person name="Pedrosa F."/>
            <person name="Chen W.-M."/>
            <person name="Poole P.S."/>
            <person name="Dixon R.A."/>
            <person name="James E.K."/>
        </authorList>
    </citation>
    <scope>NUCLEOTIDE SEQUENCE [LARGE SCALE GENOMIC DNA]</scope>
    <source>
        <strain evidence="3 4">T</strain>
    </source>
</reference>
<keyword evidence="4" id="KW-1185">Reference proteome</keyword>
<dbReference type="Proteomes" id="UP000634522">
    <property type="component" value="Unassembled WGS sequence"/>
</dbReference>
<protein>
    <submittedName>
        <fullName evidence="3">Polyketide cyclase</fullName>
    </submittedName>
</protein>
<comment type="similarity">
    <text evidence="1">Belongs to the AHA1 family.</text>
</comment>
<evidence type="ECO:0000256" key="1">
    <source>
        <dbReference type="ARBA" id="ARBA00006817"/>
    </source>
</evidence>
<organism evidence="3 4">
    <name type="scientific">Aromatoleum toluolicum</name>
    <dbReference type="NCBI Taxonomy" id="90060"/>
    <lineage>
        <taxon>Bacteria</taxon>
        <taxon>Pseudomonadati</taxon>
        <taxon>Pseudomonadota</taxon>
        <taxon>Betaproteobacteria</taxon>
        <taxon>Rhodocyclales</taxon>
        <taxon>Rhodocyclaceae</taxon>
        <taxon>Aromatoleum</taxon>
    </lineage>
</organism>